<dbReference type="GO" id="GO:0006950">
    <property type="term" value="P:response to stress"/>
    <property type="evidence" value="ECO:0007669"/>
    <property type="project" value="TreeGrafter"/>
</dbReference>
<dbReference type="SMART" id="SM00347">
    <property type="entry name" value="HTH_MARR"/>
    <property type="match status" value="1"/>
</dbReference>
<gene>
    <name evidence="2" type="ORF">EV666_10842</name>
</gene>
<evidence type="ECO:0000259" key="1">
    <source>
        <dbReference type="PROSITE" id="PS50995"/>
    </source>
</evidence>
<keyword evidence="3" id="KW-1185">Reference proteome</keyword>
<dbReference type="GO" id="GO:0003700">
    <property type="term" value="F:DNA-binding transcription factor activity"/>
    <property type="evidence" value="ECO:0007669"/>
    <property type="project" value="InterPro"/>
</dbReference>
<name>A0A4R2GRW2_9HYPH</name>
<dbReference type="InterPro" id="IPR036390">
    <property type="entry name" value="WH_DNA-bd_sf"/>
</dbReference>
<dbReference type="Gene3D" id="1.10.10.10">
    <property type="entry name" value="Winged helix-like DNA-binding domain superfamily/Winged helix DNA-binding domain"/>
    <property type="match status" value="1"/>
</dbReference>
<accession>A0A4R2GRW2</accession>
<evidence type="ECO:0000313" key="3">
    <source>
        <dbReference type="Proteomes" id="UP000294881"/>
    </source>
</evidence>
<protein>
    <submittedName>
        <fullName evidence="2">DNA-binding MarR family transcriptional regulator</fullName>
    </submittedName>
</protein>
<dbReference type="InterPro" id="IPR036388">
    <property type="entry name" value="WH-like_DNA-bd_sf"/>
</dbReference>
<proteinExistence type="predicted"/>
<dbReference type="RefSeq" id="WP_165909966.1">
    <property type="nucleotide sequence ID" value="NZ_JBHUNN010000001.1"/>
</dbReference>
<dbReference type="AlphaFoldDB" id="A0A4R2GRW2"/>
<dbReference type="GO" id="GO:0003677">
    <property type="term" value="F:DNA binding"/>
    <property type="evidence" value="ECO:0007669"/>
    <property type="project" value="UniProtKB-KW"/>
</dbReference>
<comment type="caution">
    <text evidence="2">The sequence shown here is derived from an EMBL/GenBank/DDBJ whole genome shotgun (WGS) entry which is preliminary data.</text>
</comment>
<dbReference type="Proteomes" id="UP000294881">
    <property type="component" value="Unassembled WGS sequence"/>
</dbReference>
<dbReference type="Pfam" id="PF12802">
    <property type="entry name" value="MarR_2"/>
    <property type="match status" value="1"/>
</dbReference>
<dbReference type="InterPro" id="IPR000835">
    <property type="entry name" value="HTH_MarR-typ"/>
</dbReference>
<organism evidence="2 3">
    <name type="scientific">Camelimonas lactis</name>
    <dbReference type="NCBI Taxonomy" id="659006"/>
    <lineage>
        <taxon>Bacteria</taxon>
        <taxon>Pseudomonadati</taxon>
        <taxon>Pseudomonadota</taxon>
        <taxon>Alphaproteobacteria</taxon>
        <taxon>Hyphomicrobiales</taxon>
        <taxon>Chelatococcaceae</taxon>
        <taxon>Camelimonas</taxon>
    </lineage>
</organism>
<dbReference type="EMBL" id="SLWL01000008">
    <property type="protein sequence ID" value="TCO12719.1"/>
    <property type="molecule type" value="Genomic_DNA"/>
</dbReference>
<dbReference type="PROSITE" id="PS50995">
    <property type="entry name" value="HTH_MARR_2"/>
    <property type="match status" value="1"/>
</dbReference>
<sequence length="147" mass="16474">MTSGPEPDRRWILLTRTIVVLHRVLERVAQTHALTVAQYRFLLMLKRGPRRASELASLSGIGRPTASVLVNALEKRGMVERYADPDDGRAEMLRLTSPGLAEYAAFERELAGELAAYLDMPDSEPLLASIEELAHLIDRKRQRPVAD</sequence>
<dbReference type="InterPro" id="IPR039422">
    <property type="entry name" value="MarR/SlyA-like"/>
</dbReference>
<dbReference type="SUPFAM" id="SSF46785">
    <property type="entry name" value="Winged helix' DNA-binding domain"/>
    <property type="match status" value="1"/>
</dbReference>
<evidence type="ECO:0000313" key="2">
    <source>
        <dbReference type="EMBL" id="TCO12719.1"/>
    </source>
</evidence>
<feature type="domain" description="HTH marR-type" evidence="1">
    <location>
        <begin position="7"/>
        <end position="142"/>
    </location>
</feature>
<keyword evidence="2" id="KW-0238">DNA-binding</keyword>
<dbReference type="PANTHER" id="PTHR33164">
    <property type="entry name" value="TRANSCRIPTIONAL REGULATOR, MARR FAMILY"/>
    <property type="match status" value="1"/>
</dbReference>
<dbReference type="PANTHER" id="PTHR33164:SF57">
    <property type="entry name" value="MARR-FAMILY TRANSCRIPTIONAL REGULATOR"/>
    <property type="match status" value="1"/>
</dbReference>
<reference evidence="2 3" key="1">
    <citation type="submission" date="2019-03" db="EMBL/GenBank/DDBJ databases">
        <title>Genomic Encyclopedia of Type Strains, Phase IV (KMG-IV): sequencing the most valuable type-strain genomes for metagenomic binning, comparative biology and taxonomic classification.</title>
        <authorList>
            <person name="Goeker M."/>
        </authorList>
    </citation>
    <scope>NUCLEOTIDE SEQUENCE [LARGE SCALE GENOMIC DNA]</scope>
    <source>
        <strain evidence="2 3">DSM 22958</strain>
    </source>
</reference>